<dbReference type="InterPro" id="IPR013798">
    <property type="entry name" value="Indole-3-glycerol_P_synth_dom"/>
</dbReference>
<dbReference type="Proteomes" id="UP001180840">
    <property type="component" value="Unassembled WGS sequence"/>
</dbReference>
<comment type="pathway">
    <text evidence="2">Amino-acid biosynthesis; L-tryptophan biosynthesis; L-tryptophan from chorismate: step 4/5.</text>
</comment>
<reference evidence="10" key="1">
    <citation type="submission" date="2023-07" db="EMBL/GenBank/DDBJ databases">
        <title>Sequencing the genomes of 1000 actinobacteria strains.</title>
        <authorList>
            <person name="Klenk H.-P."/>
        </authorList>
    </citation>
    <scope>NUCLEOTIDE SEQUENCE</scope>
    <source>
        <strain evidence="10">DSM 107476</strain>
    </source>
</reference>
<comment type="catalytic activity">
    <reaction evidence="1">
        <text>1-(2-carboxyphenylamino)-1-deoxy-D-ribulose 5-phosphate + H(+) = (1S,2R)-1-C-(indol-3-yl)glycerol 3-phosphate + CO2 + H2O</text>
        <dbReference type="Rhea" id="RHEA:23476"/>
        <dbReference type="ChEBI" id="CHEBI:15377"/>
        <dbReference type="ChEBI" id="CHEBI:15378"/>
        <dbReference type="ChEBI" id="CHEBI:16526"/>
        <dbReference type="ChEBI" id="CHEBI:58613"/>
        <dbReference type="ChEBI" id="CHEBI:58866"/>
        <dbReference type="EC" id="4.1.1.48"/>
    </reaction>
</comment>
<evidence type="ECO:0000256" key="6">
    <source>
        <dbReference type="ARBA" id="ARBA00022822"/>
    </source>
</evidence>
<gene>
    <name evidence="10" type="ORF">J2S39_001349</name>
</gene>
<evidence type="ECO:0000313" key="10">
    <source>
        <dbReference type="EMBL" id="MDR7329673.1"/>
    </source>
</evidence>
<comment type="caution">
    <text evidence="10">The sequence shown here is derived from an EMBL/GenBank/DDBJ whole genome shotgun (WGS) entry which is preliminary data.</text>
</comment>
<proteinExistence type="predicted"/>
<evidence type="ECO:0000256" key="1">
    <source>
        <dbReference type="ARBA" id="ARBA00001633"/>
    </source>
</evidence>
<evidence type="ECO:0000313" key="11">
    <source>
        <dbReference type="Proteomes" id="UP001180840"/>
    </source>
</evidence>
<evidence type="ECO:0000256" key="3">
    <source>
        <dbReference type="ARBA" id="ARBA00012362"/>
    </source>
</evidence>
<keyword evidence="11" id="KW-1185">Reference proteome</keyword>
<evidence type="ECO:0000256" key="7">
    <source>
        <dbReference type="ARBA" id="ARBA00023141"/>
    </source>
</evidence>
<organism evidence="10 11">
    <name type="scientific">Corynebacterium guangdongense</name>
    <dbReference type="NCBI Taxonomy" id="1783348"/>
    <lineage>
        <taxon>Bacteria</taxon>
        <taxon>Bacillati</taxon>
        <taxon>Actinomycetota</taxon>
        <taxon>Actinomycetes</taxon>
        <taxon>Mycobacteriales</taxon>
        <taxon>Corynebacteriaceae</taxon>
        <taxon>Corynebacterium</taxon>
    </lineage>
</organism>
<accession>A0ABU2A0L6</accession>
<protein>
    <recommendedName>
        <fullName evidence="3">indole-3-glycerol-phosphate synthase</fullName>
        <ecNumber evidence="3">4.1.1.48</ecNumber>
    </recommendedName>
</protein>
<dbReference type="PANTHER" id="PTHR22854:SF2">
    <property type="entry name" value="INDOLE-3-GLYCEROL-PHOSPHATE SYNTHASE"/>
    <property type="match status" value="1"/>
</dbReference>
<name>A0ABU2A0L6_9CORY</name>
<evidence type="ECO:0000259" key="9">
    <source>
        <dbReference type="Pfam" id="PF00218"/>
    </source>
</evidence>
<dbReference type="GO" id="GO:0004425">
    <property type="term" value="F:indole-3-glycerol-phosphate synthase activity"/>
    <property type="evidence" value="ECO:0007669"/>
    <property type="project" value="UniProtKB-EC"/>
</dbReference>
<keyword evidence="4" id="KW-0028">Amino-acid biosynthesis</keyword>
<evidence type="ECO:0000256" key="4">
    <source>
        <dbReference type="ARBA" id="ARBA00022605"/>
    </source>
</evidence>
<dbReference type="SUPFAM" id="SSF51366">
    <property type="entry name" value="Ribulose-phoshate binding barrel"/>
    <property type="match status" value="1"/>
</dbReference>
<evidence type="ECO:0000256" key="2">
    <source>
        <dbReference type="ARBA" id="ARBA00004696"/>
    </source>
</evidence>
<keyword evidence="5" id="KW-0210">Decarboxylase</keyword>
<dbReference type="Pfam" id="PF00218">
    <property type="entry name" value="IGPS"/>
    <property type="match status" value="1"/>
</dbReference>
<dbReference type="InterPro" id="IPR011060">
    <property type="entry name" value="RibuloseP-bd_barrel"/>
</dbReference>
<dbReference type="EC" id="4.1.1.48" evidence="3"/>
<dbReference type="CDD" id="cd00331">
    <property type="entry name" value="IGPS"/>
    <property type="match status" value="1"/>
</dbReference>
<evidence type="ECO:0000256" key="5">
    <source>
        <dbReference type="ARBA" id="ARBA00022793"/>
    </source>
</evidence>
<dbReference type="InterPro" id="IPR013785">
    <property type="entry name" value="Aldolase_TIM"/>
</dbReference>
<dbReference type="InterPro" id="IPR045186">
    <property type="entry name" value="Indole-3-glycerol_P_synth"/>
</dbReference>
<evidence type="ECO:0000256" key="8">
    <source>
        <dbReference type="ARBA" id="ARBA00023239"/>
    </source>
</evidence>
<keyword evidence="8 10" id="KW-0456">Lyase</keyword>
<dbReference type="Gene3D" id="3.20.20.70">
    <property type="entry name" value="Aldolase class I"/>
    <property type="match status" value="1"/>
</dbReference>
<sequence>MNEIVAGILEDVAAREARIPFREIKAMSRDTAPTRNAIEALMRPGCSVIVEIKRRLPHSGTEFAIDSIADAAAGFQEVGAHLIACQTEHRRFLGSLEDMCQAREAVEVPMMMRDIIVDPYQVHEARVYGSDVVPLQVELLEQARFEALVDRTESLGMTAVAEVRTPEEADRALRAGVRVVGVNAWSITSDELNRENFAAIVPGLPAEIIRIAVGGVRVPKDLLGYAGHGADAVLIGESILSAENPRQAAQRLVATGQHPACPSR</sequence>
<dbReference type="EMBL" id="JAVDXZ010000001">
    <property type="protein sequence ID" value="MDR7329673.1"/>
    <property type="molecule type" value="Genomic_DNA"/>
</dbReference>
<keyword evidence="6" id="KW-0822">Tryptophan biosynthesis</keyword>
<keyword evidence="7" id="KW-0057">Aromatic amino acid biosynthesis</keyword>
<dbReference type="PANTHER" id="PTHR22854">
    <property type="entry name" value="TRYPTOPHAN BIOSYNTHESIS PROTEIN"/>
    <property type="match status" value="1"/>
</dbReference>
<feature type="domain" description="Indole-3-glycerol phosphate synthase" evidence="9">
    <location>
        <begin position="1"/>
        <end position="252"/>
    </location>
</feature>